<name>A0A9P6KQT1_9PLEO</name>
<dbReference type="GO" id="GO:0004672">
    <property type="term" value="F:protein kinase activity"/>
    <property type="evidence" value="ECO:0007669"/>
    <property type="project" value="InterPro"/>
</dbReference>
<dbReference type="GO" id="GO:0005524">
    <property type="term" value="F:ATP binding"/>
    <property type="evidence" value="ECO:0007669"/>
    <property type="project" value="InterPro"/>
</dbReference>
<comment type="caution">
    <text evidence="2">The sequence shown here is derived from an EMBL/GenBank/DDBJ whole genome shotgun (WGS) entry which is preliminary data.</text>
</comment>
<proteinExistence type="predicted"/>
<dbReference type="SUPFAM" id="SSF56112">
    <property type="entry name" value="Protein kinase-like (PK-like)"/>
    <property type="match status" value="1"/>
</dbReference>
<dbReference type="PROSITE" id="PS50011">
    <property type="entry name" value="PROTEIN_KINASE_DOM"/>
    <property type="match status" value="1"/>
</dbReference>
<feature type="domain" description="Protein kinase" evidence="1">
    <location>
        <begin position="203"/>
        <end position="529"/>
    </location>
</feature>
<evidence type="ECO:0000313" key="2">
    <source>
        <dbReference type="EMBL" id="KAF9735146.1"/>
    </source>
</evidence>
<dbReference type="Pfam" id="PF00069">
    <property type="entry name" value="Pkinase"/>
    <property type="match status" value="1"/>
</dbReference>
<dbReference type="InterPro" id="IPR000719">
    <property type="entry name" value="Prot_kinase_dom"/>
</dbReference>
<dbReference type="CDD" id="cd00180">
    <property type="entry name" value="PKc"/>
    <property type="match status" value="1"/>
</dbReference>
<keyword evidence="3" id="KW-1185">Reference proteome</keyword>
<dbReference type="Proteomes" id="UP000756921">
    <property type="component" value="Unassembled WGS sequence"/>
</dbReference>
<evidence type="ECO:0000259" key="1">
    <source>
        <dbReference type="PROSITE" id="PS50011"/>
    </source>
</evidence>
<dbReference type="InterPro" id="IPR010730">
    <property type="entry name" value="HET"/>
</dbReference>
<dbReference type="PANTHER" id="PTHR33112:SF10">
    <property type="entry name" value="TOL"/>
    <property type="match status" value="1"/>
</dbReference>
<dbReference type="Gene3D" id="1.10.510.10">
    <property type="entry name" value="Transferase(Phosphotransferase) domain 1"/>
    <property type="match status" value="2"/>
</dbReference>
<organism evidence="2 3">
    <name type="scientific">Paraphaeosphaeria minitans</name>
    <dbReference type="NCBI Taxonomy" id="565426"/>
    <lineage>
        <taxon>Eukaryota</taxon>
        <taxon>Fungi</taxon>
        <taxon>Dikarya</taxon>
        <taxon>Ascomycota</taxon>
        <taxon>Pezizomycotina</taxon>
        <taxon>Dothideomycetes</taxon>
        <taxon>Pleosporomycetidae</taxon>
        <taxon>Pleosporales</taxon>
        <taxon>Massarineae</taxon>
        <taxon>Didymosphaeriaceae</taxon>
        <taxon>Paraphaeosphaeria</taxon>
    </lineage>
</organism>
<gene>
    <name evidence="2" type="ORF">PMIN01_06551</name>
</gene>
<dbReference type="Pfam" id="PF06985">
    <property type="entry name" value="HET"/>
    <property type="match status" value="1"/>
</dbReference>
<dbReference type="PROSITE" id="PS00108">
    <property type="entry name" value="PROTEIN_KINASE_ST"/>
    <property type="match status" value="1"/>
</dbReference>
<protein>
    <submittedName>
        <fullName evidence="2">Tol-like protein</fullName>
    </submittedName>
</protein>
<dbReference type="InterPro" id="IPR008271">
    <property type="entry name" value="Ser/Thr_kinase_AS"/>
</dbReference>
<reference evidence="2" key="1">
    <citation type="journal article" date="2020" name="Mol. Plant Microbe Interact.">
        <title>Genome Sequence of the Biocontrol Agent Coniothyrium minitans strain Conio (IMI 134523).</title>
        <authorList>
            <person name="Patel D."/>
            <person name="Shittu T.A."/>
            <person name="Baroncelli R."/>
            <person name="Muthumeenakshi S."/>
            <person name="Osborne T.H."/>
            <person name="Janganan T.K."/>
            <person name="Sreenivasaprasad S."/>
        </authorList>
    </citation>
    <scope>NUCLEOTIDE SEQUENCE</scope>
    <source>
        <strain evidence="2">Conio</strain>
    </source>
</reference>
<evidence type="ECO:0000313" key="3">
    <source>
        <dbReference type="Proteomes" id="UP000756921"/>
    </source>
</evidence>
<dbReference type="PANTHER" id="PTHR33112">
    <property type="entry name" value="DOMAIN PROTEIN, PUTATIVE-RELATED"/>
    <property type="match status" value="1"/>
</dbReference>
<accession>A0A9P6KQT1</accession>
<dbReference type="InterPro" id="IPR011009">
    <property type="entry name" value="Kinase-like_dom_sf"/>
</dbReference>
<sequence>MDDLDLDLDDLGSALPEQPDTLSTRILNSLREGTSSLEFPSGSVLFLPEGKINSIITRNDIFQELQRSDRCRVSVNRHRHREPADKCKPCTEDQLEKLSDWIYHNARKIFALTLYCTLEEADTIYAMNRFRQHQFGDDRLPVEESVKSVNASDDTVKIFPRKIWTPVQRRRFYDDQWKFRVIVFTRGRYDYDLDSNDIFPFTVGSSTMPKVGGFGAVYKIRFREEHQENPRMLTVALKEIKLSVGKDKTEVDDAWEREAVSLKEINRLQHPNITPCIAAIRRGDGRYFMFPWADGDNLREFWDRTPSKPLTPELVQHAIGQLHGIADALQKLHNIETNPPINIKPIFEEPELEKSRSDVPFIDVQGADGTMNNSLVDSHKISMRHGDLKPENILVFSDPEQGHSVFRIADMGLAKKHLVETNLRGKITSTMFGTRRYEPPEAGGVQSRLFDIWSMGCIVFEYIIWLLYGNAVLKDFIREIDTDQGQYFETRVGGPQTEHAVRSVVRRWIDHIQTNEPECSQQCAIRDLLEIIKNKLLVVNLPPDSASSLSTGTGRLFKQPLDAYSITKYRAKAVDFRNALAEVLEKIETGGPRYLLTGKSRASVGPPGSNLLSEKATSQRIGTLKSDKNSIQKTPLTGIHGRNYKADYSLPPLKGWEFPIDNKFSEMVAARVKNVELWPMEPSKICTQCRELNFLSGGFAFEEEIATLQERSETCVLCRLIHNAFHLVSTAQSQRVRIERQNSKLVIASNPMPILSIFRGPNLKPPPPLQLGFPKLPEPGSSAFFDILKLWLSDCDLNHQDCHVGTKRAFPTRLVDVGTSADPELRLMDTREEKPTDHRYIALSHPWGDTKRYPPFNTVRKDVTGEKRDVESFKERIPYEELPATFRDTVDSTRALGIRYLWIDSICIVQGPDGDFSEEAKKMEDVYSGAFCVLAASRAQHQHDGFLQARPRPDYATLIGPGGHPYYVCHATDNFTEDVLQGSLNQRGWVLQERALARRTIYFTEAQTYFECGNGIRCETMTKMHNTMADFLGDPNFPTKAMRTESRALKISYFQDLYKTYSRLSFTRDDDRPFALAGIEKRLQVAYSTRGGYGIFDDGPDGGLFHRSLLWKRSDEEKDSSEEPTEHKRGAMRLINFPFERNILVPSWSWMAYTGGIEYTDPPWRSADWEKDEISPPWTRKDDGTQGAQSAPHHLDMALKAVVRDFNLAGRSKEEVFLTYDVERTASDGQRTQCVIVARSRMETSVRDKTHYVLLVAAERMALKRGEKVYKRVGAGFMPGKYIAQDVPGTPARIY</sequence>
<dbReference type="OrthoDB" id="4062651at2759"/>
<dbReference type="EMBL" id="WJXW01000006">
    <property type="protein sequence ID" value="KAF9735146.1"/>
    <property type="molecule type" value="Genomic_DNA"/>
</dbReference>
<dbReference type="SMART" id="SM00220">
    <property type="entry name" value="S_TKc"/>
    <property type="match status" value="1"/>
</dbReference>